<comment type="caution">
    <text evidence="2">The sequence shown here is derived from an EMBL/GenBank/DDBJ whole genome shotgun (WGS) entry which is preliminary data.</text>
</comment>
<dbReference type="AlphaFoldDB" id="A0AAJ2PRK9"/>
<evidence type="ECO:0000259" key="1">
    <source>
        <dbReference type="Pfam" id="PF00199"/>
    </source>
</evidence>
<dbReference type="Pfam" id="PF00199">
    <property type="entry name" value="Catalase"/>
    <property type="match status" value="1"/>
</dbReference>
<dbReference type="EC" id="1.11.1.6" evidence="2"/>
<dbReference type="SUPFAM" id="SSF56634">
    <property type="entry name" value="Heme-dependent catalase-like"/>
    <property type="match status" value="1"/>
</dbReference>
<proteinExistence type="predicted"/>
<evidence type="ECO:0000313" key="2">
    <source>
        <dbReference type="EMBL" id="MDX3132054.1"/>
    </source>
</evidence>
<protein>
    <submittedName>
        <fullName evidence="2">Catalase</fullName>
        <ecNumber evidence="2">1.11.1.6</ecNumber>
    </submittedName>
</protein>
<dbReference type="GO" id="GO:0020037">
    <property type="term" value="F:heme binding"/>
    <property type="evidence" value="ECO:0007669"/>
    <property type="project" value="InterPro"/>
</dbReference>
<dbReference type="InterPro" id="IPR011614">
    <property type="entry name" value="Catalase_core"/>
</dbReference>
<sequence>MSRPGAAADRNRRSGYADFLRGVGGRTAMFVRLSTVGEGLADADLVRGVSELAINLCIEEVSYDLAGNRAPVTFIKTRSIS</sequence>
<organism evidence="2 3">
    <name type="scientific">Streptomyces europaeiscabiei</name>
    <dbReference type="NCBI Taxonomy" id="146819"/>
    <lineage>
        <taxon>Bacteria</taxon>
        <taxon>Bacillati</taxon>
        <taxon>Actinomycetota</taxon>
        <taxon>Actinomycetes</taxon>
        <taxon>Kitasatosporales</taxon>
        <taxon>Streptomycetaceae</taxon>
        <taxon>Streptomyces</taxon>
    </lineage>
</organism>
<name>A0AAJ2PRK9_9ACTN</name>
<dbReference type="InterPro" id="IPR020835">
    <property type="entry name" value="Catalase_sf"/>
</dbReference>
<keyword evidence="2" id="KW-0575">Peroxidase</keyword>
<accession>A0AAJ2PRK9</accession>
<keyword evidence="2" id="KW-0560">Oxidoreductase</keyword>
<evidence type="ECO:0000313" key="3">
    <source>
        <dbReference type="Proteomes" id="UP001273589"/>
    </source>
</evidence>
<gene>
    <name evidence="2" type="ORF">PV367_20160</name>
</gene>
<dbReference type="Gene3D" id="2.40.180.10">
    <property type="entry name" value="Catalase core domain"/>
    <property type="match status" value="1"/>
</dbReference>
<dbReference type="Proteomes" id="UP001273589">
    <property type="component" value="Unassembled WGS sequence"/>
</dbReference>
<dbReference type="GO" id="GO:0004096">
    <property type="term" value="F:catalase activity"/>
    <property type="evidence" value="ECO:0007669"/>
    <property type="project" value="UniProtKB-EC"/>
</dbReference>
<feature type="domain" description="Catalase core" evidence="1">
    <location>
        <begin position="15"/>
        <end position="76"/>
    </location>
</feature>
<reference evidence="2" key="1">
    <citation type="journal article" date="2023" name="Microb. Genom.">
        <title>Mesoterricola silvestris gen. nov., sp. nov., Mesoterricola sediminis sp. nov., Geothrix oryzae sp. nov., Geothrix edaphica sp. nov., Geothrix rubra sp. nov., and Geothrix limicola sp. nov., six novel members of Acidobacteriota isolated from soils.</title>
        <authorList>
            <person name="Weisberg A.J."/>
            <person name="Pearce E."/>
            <person name="Kramer C.G."/>
            <person name="Chang J.H."/>
            <person name="Clarke C.R."/>
        </authorList>
    </citation>
    <scope>NUCLEOTIDE SEQUENCE</scope>
    <source>
        <strain evidence="2">ND06-05F</strain>
    </source>
</reference>
<dbReference type="EMBL" id="JARAWN010000121">
    <property type="protein sequence ID" value="MDX3132054.1"/>
    <property type="molecule type" value="Genomic_DNA"/>
</dbReference>
<dbReference type="RefSeq" id="WP_319693123.1">
    <property type="nucleotide sequence ID" value="NZ_JARAWN010000121.1"/>
</dbReference>